<accession>A0A8B6GUM0</accession>
<feature type="region of interest" description="Disordered" evidence="1">
    <location>
        <begin position="72"/>
        <end position="115"/>
    </location>
</feature>
<dbReference type="PROSITE" id="PS50200">
    <property type="entry name" value="RA"/>
    <property type="match status" value="2"/>
</dbReference>
<evidence type="ECO:0000259" key="2">
    <source>
        <dbReference type="PROSITE" id="PS50200"/>
    </source>
</evidence>
<dbReference type="GO" id="GO:0032880">
    <property type="term" value="P:regulation of protein localization"/>
    <property type="evidence" value="ECO:0007669"/>
    <property type="project" value="TreeGrafter"/>
</dbReference>
<protein>
    <recommendedName>
        <fullName evidence="2">Ras-associating domain-containing protein</fullName>
    </recommendedName>
</protein>
<dbReference type="Gene3D" id="3.10.20.90">
    <property type="entry name" value="Phosphatidylinositol 3-kinase Catalytic Subunit, Chain A, domain 1"/>
    <property type="match status" value="1"/>
</dbReference>
<dbReference type="InterPro" id="IPR029071">
    <property type="entry name" value="Ubiquitin-like_domsf"/>
</dbReference>
<dbReference type="EMBL" id="UYJE01008989">
    <property type="protein sequence ID" value="VDI69084.1"/>
    <property type="molecule type" value="Genomic_DNA"/>
</dbReference>
<dbReference type="AlphaFoldDB" id="A0A8B6GUM0"/>
<evidence type="ECO:0000313" key="4">
    <source>
        <dbReference type="Proteomes" id="UP000596742"/>
    </source>
</evidence>
<evidence type="ECO:0000256" key="1">
    <source>
        <dbReference type="SAM" id="MobiDB-lite"/>
    </source>
</evidence>
<dbReference type="GO" id="GO:0007165">
    <property type="term" value="P:signal transduction"/>
    <property type="evidence" value="ECO:0007669"/>
    <property type="project" value="InterPro"/>
</dbReference>
<feature type="domain" description="Ras-associating" evidence="2">
    <location>
        <begin position="35"/>
        <end position="67"/>
    </location>
</feature>
<evidence type="ECO:0000313" key="3">
    <source>
        <dbReference type="EMBL" id="VDI69084.1"/>
    </source>
</evidence>
<feature type="domain" description="Ras-associating" evidence="2">
    <location>
        <begin position="156"/>
        <end position="212"/>
    </location>
</feature>
<dbReference type="Pfam" id="PF00788">
    <property type="entry name" value="RA"/>
    <property type="match status" value="2"/>
</dbReference>
<feature type="compositionally biased region" description="Basic and acidic residues" evidence="1">
    <location>
        <begin position="97"/>
        <end position="108"/>
    </location>
</feature>
<dbReference type="Proteomes" id="UP000596742">
    <property type="component" value="Unassembled WGS sequence"/>
</dbReference>
<dbReference type="SUPFAM" id="SSF54236">
    <property type="entry name" value="Ubiquitin-like"/>
    <property type="match status" value="1"/>
</dbReference>
<dbReference type="PANTHER" id="PTHR10398">
    <property type="entry name" value="AFADIN"/>
    <property type="match status" value="1"/>
</dbReference>
<dbReference type="InterPro" id="IPR028842">
    <property type="entry name" value="Afadin"/>
</dbReference>
<dbReference type="PANTHER" id="PTHR10398:SF2">
    <property type="entry name" value="AFADIN"/>
    <property type="match status" value="1"/>
</dbReference>
<organism evidence="3 4">
    <name type="scientific">Mytilus galloprovincialis</name>
    <name type="common">Mediterranean mussel</name>
    <dbReference type="NCBI Taxonomy" id="29158"/>
    <lineage>
        <taxon>Eukaryota</taxon>
        <taxon>Metazoa</taxon>
        <taxon>Spiralia</taxon>
        <taxon>Lophotrochozoa</taxon>
        <taxon>Mollusca</taxon>
        <taxon>Bivalvia</taxon>
        <taxon>Autobranchia</taxon>
        <taxon>Pteriomorphia</taxon>
        <taxon>Mytilida</taxon>
        <taxon>Mytiloidea</taxon>
        <taxon>Mytilidae</taxon>
        <taxon>Mytilinae</taxon>
        <taxon>Mytilus</taxon>
    </lineage>
</organism>
<dbReference type="InterPro" id="IPR000159">
    <property type="entry name" value="RA_dom"/>
</dbReference>
<keyword evidence="4" id="KW-1185">Reference proteome</keyword>
<gene>
    <name evidence="3" type="ORF">MGAL_10B022102</name>
</gene>
<dbReference type="GO" id="GO:0050839">
    <property type="term" value="F:cell adhesion molecule binding"/>
    <property type="evidence" value="ECO:0007669"/>
    <property type="project" value="TreeGrafter"/>
</dbReference>
<feature type="compositionally biased region" description="Basic residues" evidence="1">
    <location>
        <begin position="84"/>
        <end position="96"/>
    </location>
</feature>
<name>A0A8B6GUM0_MYTGA</name>
<dbReference type="OrthoDB" id="6260541at2759"/>
<proteinExistence type="predicted"/>
<sequence>MMMFITKKAVVDFLNFCDNKKGPEQRETVGSKINERRLLDNEKVLFVQLNWGKDVREGRFLLKQEGVPTISAMDKENTGTNKTFTRKLSKREKKEKKKQDKQKQKDHGGGLADKLYTDMPESKFTRSISNPEAVMKRRRQMKVEKKLQQCRGQDGQGGTLKIYGETLRPDIPYKTLLLSTGDDVEYVIKEALEKYDLDKEDPSDFCLFQVCD</sequence>
<reference evidence="3" key="1">
    <citation type="submission" date="2018-11" db="EMBL/GenBank/DDBJ databases">
        <authorList>
            <person name="Alioto T."/>
            <person name="Alioto T."/>
        </authorList>
    </citation>
    <scope>NUCLEOTIDE SEQUENCE</scope>
</reference>
<dbReference type="GO" id="GO:0005912">
    <property type="term" value="C:adherens junction"/>
    <property type="evidence" value="ECO:0007669"/>
    <property type="project" value="TreeGrafter"/>
</dbReference>
<comment type="caution">
    <text evidence="3">The sequence shown here is derived from an EMBL/GenBank/DDBJ whole genome shotgun (WGS) entry which is preliminary data.</text>
</comment>